<accession>A0A3R7PMR1</accession>
<evidence type="ECO:0000256" key="1">
    <source>
        <dbReference type="SAM" id="MobiDB-lite"/>
    </source>
</evidence>
<sequence>MPKSQQPRPISRSLTSVALPSSSNINSSPITSREDQAAVLEEMRRNCEELMKVEEQELKNRNGPKNLGDEAIANDTDVHTKTLDSAENENGIVGMRENGLGETKENESMGVFCATTFDDVYCWPRTPADTVVTIPCPQYVQGFKHMSEASRYCTREGSWFKLMGSNKSWTNYSQCSPTMIVVDPDTVLYTVRAEEVDIRMGLWMGLWMGVLMGVGSLDHRRSASAFGLVALVFQPFHIVQFRVPLLPHRLSFLCSSSRPSRSLVRPISLCRTHLCDRRAFSVKIATVAEVPLHPIRHTSHSMLTTTRECTCLARGRRWVSFLAVLILFGKPRCDCTRPAAIKSLRPRETFGARRRERLSALGLGPGLGFIGACSLA</sequence>
<protein>
    <submittedName>
        <fullName evidence="3">Parathyroid hormone/parathyroid hormone-related peptide receptor</fullName>
    </submittedName>
</protein>
<dbReference type="InterPro" id="IPR036445">
    <property type="entry name" value="GPCR_2_extracell_dom_sf"/>
</dbReference>
<reference evidence="3 4" key="2">
    <citation type="submission" date="2019-01" db="EMBL/GenBank/DDBJ databases">
        <title>The decoding of complex shrimp genome reveals the adaptation for benthos swimmer, frequently molting mechanism and breeding impact on genome.</title>
        <authorList>
            <person name="Sun Y."/>
            <person name="Gao Y."/>
            <person name="Yu Y."/>
        </authorList>
    </citation>
    <scope>NUCLEOTIDE SEQUENCE [LARGE SCALE GENOMIC DNA]</scope>
    <source>
        <tissue evidence="3">Muscle</tissue>
    </source>
</reference>
<feature type="region of interest" description="Disordered" evidence="1">
    <location>
        <begin position="1"/>
        <end position="36"/>
    </location>
</feature>
<feature type="domain" description="G-protein coupled receptors family 2 profile 1" evidence="2">
    <location>
        <begin position="46"/>
        <end position="179"/>
    </location>
</feature>
<dbReference type="SMART" id="SM00008">
    <property type="entry name" value="HormR"/>
    <property type="match status" value="1"/>
</dbReference>
<comment type="caution">
    <text evidence="3">The sequence shown here is derived from an EMBL/GenBank/DDBJ whole genome shotgun (WGS) entry which is preliminary data.</text>
</comment>
<dbReference type="Gene3D" id="4.10.1240.10">
    <property type="entry name" value="GPCR, family 2, extracellular hormone receptor domain"/>
    <property type="match status" value="1"/>
</dbReference>
<keyword evidence="3" id="KW-0675">Receptor</keyword>
<dbReference type="InterPro" id="IPR050332">
    <property type="entry name" value="GPCR_2"/>
</dbReference>
<dbReference type="SUPFAM" id="SSF111418">
    <property type="entry name" value="Hormone receptor domain"/>
    <property type="match status" value="1"/>
</dbReference>
<organism evidence="3 4">
    <name type="scientific">Penaeus vannamei</name>
    <name type="common">Whiteleg shrimp</name>
    <name type="synonym">Litopenaeus vannamei</name>
    <dbReference type="NCBI Taxonomy" id="6689"/>
    <lineage>
        <taxon>Eukaryota</taxon>
        <taxon>Metazoa</taxon>
        <taxon>Ecdysozoa</taxon>
        <taxon>Arthropoda</taxon>
        <taxon>Crustacea</taxon>
        <taxon>Multicrustacea</taxon>
        <taxon>Malacostraca</taxon>
        <taxon>Eumalacostraca</taxon>
        <taxon>Eucarida</taxon>
        <taxon>Decapoda</taxon>
        <taxon>Dendrobranchiata</taxon>
        <taxon>Penaeoidea</taxon>
        <taxon>Penaeidae</taxon>
        <taxon>Penaeus</taxon>
    </lineage>
</organism>
<dbReference type="PROSITE" id="PS50227">
    <property type="entry name" value="G_PROTEIN_RECEP_F2_3"/>
    <property type="match status" value="1"/>
</dbReference>
<keyword evidence="4" id="KW-1185">Reference proteome</keyword>
<dbReference type="InterPro" id="IPR017983">
    <property type="entry name" value="GPCR_2_secretin-like_CS"/>
</dbReference>
<feature type="compositionally biased region" description="Polar residues" evidence="1">
    <location>
        <begin position="1"/>
        <end position="19"/>
    </location>
</feature>
<dbReference type="Proteomes" id="UP000283509">
    <property type="component" value="Unassembled WGS sequence"/>
</dbReference>
<name>A0A3R7PMR1_PENVA</name>
<evidence type="ECO:0000259" key="2">
    <source>
        <dbReference type="PROSITE" id="PS50227"/>
    </source>
</evidence>
<reference evidence="3 4" key="1">
    <citation type="submission" date="2018-04" db="EMBL/GenBank/DDBJ databases">
        <authorList>
            <person name="Zhang X."/>
            <person name="Yuan J."/>
            <person name="Li F."/>
            <person name="Xiang J."/>
        </authorList>
    </citation>
    <scope>NUCLEOTIDE SEQUENCE [LARGE SCALE GENOMIC DNA]</scope>
    <source>
        <tissue evidence="3">Muscle</tissue>
    </source>
</reference>
<proteinExistence type="predicted"/>
<evidence type="ECO:0000313" key="3">
    <source>
        <dbReference type="EMBL" id="ROT77002.1"/>
    </source>
</evidence>
<dbReference type="PANTHER" id="PTHR45620">
    <property type="entry name" value="PDF RECEPTOR-LIKE PROTEIN-RELATED"/>
    <property type="match status" value="1"/>
</dbReference>
<dbReference type="PROSITE" id="PS00649">
    <property type="entry name" value="G_PROTEIN_RECEP_F2_1"/>
    <property type="match status" value="1"/>
</dbReference>
<dbReference type="GO" id="GO:0007188">
    <property type="term" value="P:adenylate cyclase-modulating G protein-coupled receptor signaling pathway"/>
    <property type="evidence" value="ECO:0007669"/>
    <property type="project" value="TreeGrafter"/>
</dbReference>
<dbReference type="GO" id="GO:0005886">
    <property type="term" value="C:plasma membrane"/>
    <property type="evidence" value="ECO:0007669"/>
    <property type="project" value="TreeGrafter"/>
</dbReference>
<dbReference type="AlphaFoldDB" id="A0A3R7PMR1"/>
<feature type="compositionally biased region" description="Low complexity" evidence="1">
    <location>
        <begin position="20"/>
        <end position="30"/>
    </location>
</feature>
<gene>
    <name evidence="3" type="ORF">C7M84_004368</name>
</gene>
<dbReference type="EMBL" id="QCYY01001579">
    <property type="protein sequence ID" value="ROT77002.1"/>
    <property type="molecule type" value="Genomic_DNA"/>
</dbReference>
<dbReference type="InterPro" id="IPR001879">
    <property type="entry name" value="GPCR_2_extracellular_dom"/>
</dbReference>
<dbReference type="Pfam" id="PF02793">
    <property type="entry name" value="HRM"/>
    <property type="match status" value="1"/>
</dbReference>
<evidence type="ECO:0000313" key="4">
    <source>
        <dbReference type="Proteomes" id="UP000283509"/>
    </source>
</evidence>
<dbReference type="GO" id="GO:0008528">
    <property type="term" value="F:G protein-coupled peptide receptor activity"/>
    <property type="evidence" value="ECO:0007669"/>
    <property type="project" value="TreeGrafter"/>
</dbReference>